<feature type="domain" description="Type III R-M EcoP15I C-terminal" evidence="7">
    <location>
        <begin position="571"/>
        <end position="668"/>
    </location>
</feature>
<protein>
    <submittedName>
        <fullName evidence="8">Adenine-specific DNA-methyltransferase</fullName>
    </submittedName>
</protein>
<sequence>MIKDIIEANEAVLPNSKEMTVLKEYFPSCFKADGSFDMYRFSEFLKDKIDISHEGYELKFLGKNYAKMLASLDTETVIIPDEAHNSLPENIDSENVYISGDNLDGLKHLLKSYAGHIKCIYIDPPYNTGSDGFVYNDKFNFTIDDLVEKLSIDKEQAQRILDLTNRGSASHSAWLMFMYPRLQLAKDLLDIDGVIFISIDDNEQGNLKLLGDDIFSETNFVAQLVWEKKKKGSYLANSVTNIKEYVLVYAKRKEKFDGLIGEINSKEETYPCVNASNGRDVRIIRAGIESRYREPNYKMNAGNIISDTTMSLLLKSDLIIKNGVLAQELKIEGNWRYGQDAMTEYAKNKELYITRDLYLRRIVKEPRYKGLKDLLLRVGDNDTSGYSYAVDNTNLQKNGWGSNEDADEEQRLLFGEQSLMSYPKPVLLIMKLLSCLQKDELTVVDFFSGSATTAEATMRLNTLGKKVRTISIQLPENLDIKYETSTGDDKTNAKKLIKFLEKNNRPHTLDYLGIERLIRASKKIHEENPDTTADLGFKHYTLHEVSQTTLDKIEKFDNSGFITDTSIYDEFGTATVLTTWLVHDNYGFVNNCKMIDFAGYTAYWCENHLYFIKPGLTEEAIKSVIEKYNTDGSFNPQNMVLFGYSFNYVEMENLKTNVKILRDSEKNLKINIDTRY</sequence>
<evidence type="ECO:0000256" key="3">
    <source>
        <dbReference type="ARBA" id="ARBA00022679"/>
    </source>
</evidence>
<evidence type="ECO:0000259" key="7">
    <source>
        <dbReference type="Pfam" id="PF18273"/>
    </source>
</evidence>
<dbReference type="InterPro" id="IPR002295">
    <property type="entry name" value="N4/N6-MTase_EcoPI_Mod-like"/>
</dbReference>
<dbReference type="OrthoDB" id="9800801at2"/>
<evidence type="ECO:0000256" key="1">
    <source>
        <dbReference type="ARBA" id="ARBA00006594"/>
    </source>
</evidence>
<dbReference type="PROSITE" id="PS00092">
    <property type="entry name" value="N6_MTASE"/>
    <property type="match status" value="1"/>
</dbReference>
<dbReference type="PRINTS" id="PR00506">
    <property type="entry name" value="D21N6MTFRASE"/>
</dbReference>
<dbReference type="Pfam" id="PF18273">
    <property type="entry name" value="T3RM_EcoP15I_C"/>
    <property type="match status" value="1"/>
</dbReference>
<keyword evidence="9" id="KW-1185">Reference proteome</keyword>
<dbReference type="GO" id="GO:0032259">
    <property type="term" value="P:methylation"/>
    <property type="evidence" value="ECO:0007669"/>
    <property type="project" value="UniProtKB-KW"/>
</dbReference>
<dbReference type="AlphaFoldDB" id="A0A1G9QXV3"/>
<accession>A0A1G9QXV3</accession>
<dbReference type="Pfam" id="PF01555">
    <property type="entry name" value="N6_N4_Mtase"/>
    <property type="match status" value="1"/>
</dbReference>
<dbReference type="Proteomes" id="UP000199309">
    <property type="component" value="Unassembled WGS sequence"/>
</dbReference>
<evidence type="ECO:0000313" key="8">
    <source>
        <dbReference type="EMBL" id="SDM15701.1"/>
    </source>
</evidence>
<dbReference type="GO" id="GO:0008170">
    <property type="term" value="F:N-methyltransferase activity"/>
    <property type="evidence" value="ECO:0007669"/>
    <property type="project" value="InterPro"/>
</dbReference>
<evidence type="ECO:0000256" key="5">
    <source>
        <dbReference type="ARBA" id="ARBA00022747"/>
    </source>
</evidence>
<comment type="similarity">
    <text evidence="1">Belongs to the N(4)/N(6)-methyltransferase family.</text>
</comment>
<feature type="domain" description="DNA methylase N-4/N-6" evidence="6">
    <location>
        <begin position="117"/>
        <end position="461"/>
    </location>
</feature>
<dbReference type="Gene3D" id="3.40.50.150">
    <property type="entry name" value="Vaccinia Virus protein VP39"/>
    <property type="match status" value="1"/>
</dbReference>
<dbReference type="InterPro" id="IPR029063">
    <property type="entry name" value="SAM-dependent_MTases_sf"/>
</dbReference>
<dbReference type="InterPro" id="IPR002941">
    <property type="entry name" value="DNA_methylase_N4/N6"/>
</dbReference>
<dbReference type="RefSeq" id="WP_091647581.1">
    <property type="nucleotide sequence ID" value="NZ_FNHQ01000002.1"/>
</dbReference>
<keyword evidence="4" id="KW-0949">S-adenosyl-L-methionine</keyword>
<evidence type="ECO:0000256" key="4">
    <source>
        <dbReference type="ARBA" id="ARBA00022691"/>
    </source>
</evidence>
<dbReference type="SUPFAM" id="SSF53335">
    <property type="entry name" value="S-adenosyl-L-methionine-dependent methyltransferases"/>
    <property type="match status" value="1"/>
</dbReference>
<evidence type="ECO:0000313" key="9">
    <source>
        <dbReference type="Proteomes" id="UP000199309"/>
    </source>
</evidence>
<name>A0A1G9QXV3_9FIRM</name>
<dbReference type="GO" id="GO:0009307">
    <property type="term" value="P:DNA restriction-modification system"/>
    <property type="evidence" value="ECO:0007669"/>
    <property type="project" value="UniProtKB-KW"/>
</dbReference>
<dbReference type="STRING" id="349095.SAMN05660299_00320"/>
<keyword evidence="2 8" id="KW-0489">Methyltransferase</keyword>
<dbReference type="PIRSF" id="PIRSF015855">
    <property type="entry name" value="TypeIII_Mtase_mKpnI"/>
    <property type="match status" value="1"/>
</dbReference>
<evidence type="ECO:0000259" key="6">
    <source>
        <dbReference type="Pfam" id="PF01555"/>
    </source>
</evidence>
<organism evidence="8 9">
    <name type="scientific">Megasphaera paucivorans</name>
    <dbReference type="NCBI Taxonomy" id="349095"/>
    <lineage>
        <taxon>Bacteria</taxon>
        <taxon>Bacillati</taxon>
        <taxon>Bacillota</taxon>
        <taxon>Negativicutes</taxon>
        <taxon>Veillonellales</taxon>
        <taxon>Veillonellaceae</taxon>
        <taxon>Megasphaera</taxon>
    </lineage>
</organism>
<reference evidence="8 9" key="1">
    <citation type="submission" date="2016-10" db="EMBL/GenBank/DDBJ databases">
        <authorList>
            <person name="de Groot N.N."/>
        </authorList>
    </citation>
    <scope>NUCLEOTIDE SEQUENCE [LARGE SCALE GENOMIC DNA]</scope>
    <source>
        <strain evidence="8 9">DSM 16981</strain>
    </source>
</reference>
<proteinExistence type="inferred from homology"/>
<dbReference type="GO" id="GO:0003677">
    <property type="term" value="F:DNA binding"/>
    <property type="evidence" value="ECO:0007669"/>
    <property type="project" value="InterPro"/>
</dbReference>
<gene>
    <name evidence="8" type="ORF">SAMN05660299_00320</name>
</gene>
<dbReference type="EMBL" id="FNHQ01000002">
    <property type="protein sequence ID" value="SDM15701.1"/>
    <property type="molecule type" value="Genomic_DNA"/>
</dbReference>
<keyword evidence="3 8" id="KW-0808">Transferase</keyword>
<keyword evidence="5" id="KW-0680">Restriction system</keyword>
<evidence type="ECO:0000256" key="2">
    <source>
        <dbReference type="ARBA" id="ARBA00022603"/>
    </source>
</evidence>
<dbReference type="InterPro" id="IPR002052">
    <property type="entry name" value="DNA_methylase_N6_adenine_CS"/>
</dbReference>
<dbReference type="InterPro" id="IPR041405">
    <property type="entry name" value="T3RM_EcoP15I_C"/>
</dbReference>